<dbReference type="CDD" id="cd00082">
    <property type="entry name" value="HisKA"/>
    <property type="match status" value="1"/>
</dbReference>
<dbReference type="InterPro" id="IPR004358">
    <property type="entry name" value="Sig_transdc_His_kin-like_C"/>
</dbReference>
<evidence type="ECO:0000313" key="10">
    <source>
        <dbReference type="Proteomes" id="UP000184368"/>
    </source>
</evidence>
<evidence type="ECO:0000256" key="4">
    <source>
        <dbReference type="ARBA" id="ARBA00022679"/>
    </source>
</evidence>
<dbReference type="InterPro" id="IPR005467">
    <property type="entry name" value="His_kinase_dom"/>
</dbReference>
<keyword evidence="6" id="KW-0175">Coiled coil</keyword>
<reference evidence="9 10" key="1">
    <citation type="submission" date="2016-11" db="EMBL/GenBank/DDBJ databases">
        <authorList>
            <person name="Jaros S."/>
            <person name="Januszkiewicz K."/>
            <person name="Wedrychowicz H."/>
        </authorList>
    </citation>
    <scope>NUCLEOTIDE SEQUENCE [LARGE SCALE GENOMIC DNA]</scope>
    <source>
        <strain evidence="9 10">DSM 26897</strain>
    </source>
</reference>
<dbReference type="OrthoDB" id="607558at2"/>
<evidence type="ECO:0000259" key="8">
    <source>
        <dbReference type="PROSITE" id="PS50113"/>
    </source>
</evidence>
<dbReference type="Gene3D" id="3.30.450.20">
    <property type="entry name" value="PAS domain"/>
    <property type="match status" value="3"/>
</dbReference>
<dbReference type="EC" id="2.7.13.3" evidence="2"/>
<feature type="domain" description="PAC" evidence="8">
    <location>
        <begin position="252"/>
        <end position="305"/>
    </location>
</feature>
<dbReference type="InterPro" id="IPR003661">
    <property type="entry name" value="HisK_dim/P_dom"/>
</dbReference>
<feature type="coiled-coil region" evidence="6">
    <location>
        <begin position="300"/>
        <end position="327"/>
    </location>
</feature>
<protein>
    <recommendedName>
        <fullName evidence="2">histidine kinase</fullName>
        <ecNumber evidence="2">2.7.13.3</ecNumber>
    </recommendedName>
</protein>
<evidence type="ECO:0000256" key="3">
    <source>
        <dbReference type="ARBA" id="ARBA00022553"/>
    </source>
</evidence>
<evidence type="ECO:0000256" key="5">
    <source>
        <dbReference type="ARBA" id="ARBA00022777"/>
    </source>
</evidence>
<dbReference type="SMART" id="SM00086">
    <property type="entry name" value="PAC"/>
    <property type="match status" value="2"/>
</dbReference>
<dbReference type="SUPFAM" id="SSF55785">
    <property type="entry name" value="PYP-like sensor domain (PAS domain)"/>
    <property type="match status" value="3"/>
</dbReference>
<accession>A0A1M4YZW0</accession>
<evidence type="ECO:0000259" key="7">
    <source>
        <dbReference type="PROSITE" id="PS50109"/>
    </source>
</evidence>
<dbReference type="InterPro" id="IPR013656">
    <property type="entry name" value="PAS_4"/>
</dbReference>
<dbReference type="InterPro" id="IPR003594">
    <property type="entry name" value="HATPase_dom"/>
</dbReference>
<dbReference type="InterPro" id="IPR001610">
    <property type="entry name" value="PAC"/>
</dbReference>
<keyword evidence="5" id="KW-0418">Kinase</keyword>
<keyword evidence="4" id="KW-0808">Transferase</keyword>
<evidence type="ECO:0000256" key="1">
    <source>
        <dbReference type="ARBA" id="ARBA00000085"/>
    </source>
</evidence>
<dbReference type="PRINTS" id="PR00344">
    <property type="entry name" value="BCTRLSENSOR"/>
</dbReference>
<keyword evidence="10" id="KW-1185">Reference proteome</keyword>
<dbReference type="SUPFAM" id="SSF55874">
    <property type="entry name" value="ATPase domain of HSP90 chaperone/DNA topoisomerase II/histidine kinase"/>
    <property type="match status" value="1"/>
</dbReference>
<sequence length="697" mass="77859">MSHSENKSFTESQDDRFLNGGGEMGTLIRSKDWRHSTLGTPGNWPQSLRTAVGILLNSKFPMFVWWGPELITIYNDAYCPIAGEKHPRLLGQSGKEAWKEIWPDLSPLVEKVFMGVSTWSEDQVLYMNRRSFVEETYFTFSYSPILDDQGNVAGLFCACIETTEKILASRKIQESERNLRHTILQSPVAMCILRGPAYVVEIANERMFEVWGKTASQALGRPIFEGVPEASNQGLEQLLKGVYESGEPFSANERPVELARNSGIETVYLNFLYQPFREGDGTVSGIIAVANDVTEQVLARKQLEASEQELQSRVKERTAELEEQRNLLNNIMVNSSNGISVTEMIRDEQGAIINASTILANDAAVKFIGLPRDVFLGTTATQLDPNILSSAYGLACLKTLATGEPSVIQYHLAITARWLELTVSKMDADHLIHIFTDVTPIKEAQIKLERLVDELKHTNANLEEFAYAASHDLKEPIRKIKFFLNLLKEELQAGLNEKQHLHFDRLQNAANRMGNLVDDLLSYSQVTLGFSDQEPVDLNKKVQLVLEDLELEILQRNAEVHVGALPTITGNKRQMQQLFQNLVANALKYSKEAAVPIIQIASRKVHAKELAPFIEPESADHWFYLVEVKDNGIGFDQSDAERIFNVFTRLHGMSEYRGTGVGLSIVKKVAENHGGFVWAESSLGAGATFFVALPAGT</sequence>
<gene>
    <name evidence="9" type="ORF">SAMN05444008_10531</name>
</gene>
<dbReference type="Gene3D" id="3.30.565.10">
    <property type="entry name" value="Histidine kinase-like ATPase, C-terminal domain"/>
    <property type="match status" value="1"/>
</dbReference>
<dbReference type="EMBL" id="FQUO01000005">
    <property type="protein sequence ID" value="SHF11107.1"/>
    <property type="molecule type" value="Genomic_DNA"/>
</dbReference>
<evidence type="ECO:0000313" key="9">
    <source>
        <dbReference type="EMBL" id="SHF11107.1"/>
    </source>
</evidence>
<dbReference type="GO" id="GO:0000155">
    <property type="term" value="F:phosphorelay sensor kinase activity"/>
    <property type="evidence" value="ECO:0007669"/>
    <property type="project" value="InterPro"/>
</dbReference>
<dbReference type="Pfam" id="PF02518">
    <property type="entry name" value="HATPase_c"/>
    <property type="match status" value="1"/>
</dbReference>
<feature type="domain" description="Histidine kinase" evidence="7">
    <location>
        <begin position="468"/>
        <end position="697"/>
    </location>
</feature>
<evidence type="ECO:0000256" key="6">
    <source>
        <dbReference type="SAM" id="Coils"/>
    </source>
</evidence>
<dbReference type="Gene3D" id="1.10.287.130">
    <property type="match status" value="1"/>
</dbReference>
<dbReference type="Pfam" id="PF00512">
    <property type="entry name" value="HisKA"/>
    <property type="match status" value="1"/>
</dbReference>
<proteinExistence type="predicted"/>
<dbReference type="InterPro" id="IPR000014">
    <property type="entry name" value="PAS"/>
</dbReference>
<dbReference type="PANTHER" id="PTHR43304">
    <property type="entry name" value="PHYTOCHROME-LIKE PROTEIN CPH1"/>
    <property type="match status" value="1"/>
</dbReference>
<name>A0A1M4YZW0_9BACT</name>
<comment type="catalytic activity">
    <reaction evidence="1">
        <text>ATP + protein L-histidine = ADP + protein N-phospho-L-histidine.</text>
        <dbReference type="EC" id="2.7.13.3"/>
    </reaction>
</comment>
<dbReference type="SMART" id="SM00388">
    <property type="entry name" value="HisKA"/>
    <property type="match status" value="1"/>
</dbReference>
<dbReference type="RefSeq" id="WP_073041659.1">
    <property type="nucleotide sequence ID" value="NZ_FQUO01000005.1"/>
</dbReference>
<dbReference type="InterPro" id="IPR036097">
    <property type="entry name" value="HisK_dim/P_sf"/>
</dbReference>
<dbReference type="Pfam" id="PF08448">
    <property type="entry name" value="PAS_4"/>
    <property type="match status" value="1"/>
</dbReference>
<dbReference type="PANTHER" id="PTHR43304:SF1">
    <property type="entry name" value="PAC DOMAIN-CONTAINING PROTEIN"/>
    <property type="match status" value="1"/>
</dbReference>
<dbReference type="SMART" id="SM00387">
    <property type="entry name" value="HATPase_c"/>
    <property type="match status" value="1"/>
</dbReference>
<dbReference type="PROSITE" id="PS50109">
    <property type="entry name" value="HIS_KIN"/>
    <property type="match status" value="1"/>
</dbReference>
<keyword evidence="3" id="KW-0597">Phosphoprotein</keyword>
<dbReference type="NCBIfam" id="TIGR00229">
    <property type="entry name" value="sensory_box"/>
    <property type="match status" value="1"/>
</dbReference>
<dbReference type="InterPro" id="IPR035965">
    <property type="entry name" value="PAS-like_dom_sf"/>
</dbReference>
<organism evidence="9 10">
    <name type="scientific">Cnuella takakiae</name>
    <dbReference type="NCBI Taxonomy" id="1302690"/>
    <lineage>
        <taxon>Bacteria</taxon>
        <taxon>Pseudomonadati</taxon>
        <taxon>Bacteroidota</taxon>
        <taxon>Chitinophagia</taxon>
        <taxon>Chitinophagales</taxon>
        <taxon>Chitinophagaceae</taxon>
        <taxon>Cnuella</taxon>
    </lineage>
</organism>
<dbReference type="AlphaFoldDB" id="A0A1M4YZW0"/>
<dbReference type="InterPro" id="IPR052162">
    <property type="entry name" value="Sensor_kinase/Photoreceptor"/>
</dbReference>
<dbReference type="SUPFAM" id="SSF47384">
    <property type="entry name" value="Homodimeric domain of signal transducing histidine kinase"/>
    <property type="match status" value="1"/>
</dbReference>
<dbReference type="FunFam" id="3.30.565.10:FF:000006">
    <property type="entry name" value="Sensor histidine kinase WalK"/>
    <property type="match status" value="1"/>
</dbReference>
<dbReference type="InterPro" id="IPR036890">
    <property type="entry name" value="HATPase_C_sf"/>
</dbReference>
<dbReference type="InterPro" id="IPR000700">
    <property type="entry name" value="PAS-assoc_C"/>
</dbReference>
<dbReference type="STRING" id="1302690.BUE76_22705"/>
<dbReference type="Proteomes" id="UP000184368">
    <property type="component" value="Unassembled WGS sequence"/>
</dbReference>
<evidence type="ECO:0000256" key="2">
    <source>
        <dbReference type="ARBA" id="ARBA00012438"/>
    </source>
</evidence>
<dbReference type="CDD" id="cd00130">
    <property type="entry name" value="PAS"/>
    <property type="match status" value="1"/>
</dbReference>
<dbReference type="PROSITE" id="PS50113">
    <property type="entry name" value="PAC"/>
    <property type="match status" value="1"/>
</dbReference>